<dbReference type="InterPro" id="IPR011323">
    <property type="entry name" value="Mss4/transl-control_tumour"/>
</dbReference>
<dbReference type="PRINTS" id="PR01653">
    <property type="entry name" value="TCTPROTEIN"/>
</dbReference>
<keyword evidence="4" id="KW-1185">Reference proteome</keyword>
<evidence type="ECO:0000259" key="2">
    <source>
        <dbReference type="PROSITE" id="PS51797"/>
    </source>
</evidence>
<dbReference type="InterPro" id="IPR018105">
    <property type="entry name" value="Translational_control_tumour_p"/>
</dbReference>
<dbReference type="PANTHER" id="PTHR11991:SF0">
    <property type="entry name" value="TRANSLATIONALLY-CONTROLLED TUMOR PROTEIN"/>
    <property type="match status" value="1"/>
</dbReference>
<organism evidence="3 4">
    <name type="scientific">Tegillarca granosa</name>
    <name type="common">Malaysian cockle</name>
    <name type="synonym">Anadara granosa</name>
    <dbReference type="NCBI Taxonomy" id="220873"/>
    <lineage>
        <taxon>Eukaryota</taxon>
        <taxon>Metazoa</taxon>
        <taxon>Spiralia</taxon>
        <taxon>Lophotrochozoa</taxon>
        <taxon>Mollusca</taxon>
        <taxon>Bivalvia</taxon>
        <taxon>Autobranchia</taxon>
        <taxon>Pteriomorphia</taxon>
        <taxon>Arcoida</taxon>
        <taxon>Arcoidea</taxon>
        <taxon>Arcidae</taxon>
        <taxon>Tegillarca</taxon>
    </lineage>
</organism>
<sequence length="153" mass="17574">MLIYKDKVTDQELLPDCCPLVLKDDYYYESNVVYQESQTLDINTGANKSAEGGDDEDCDPIVSDRTALQEANLQPVTFNTKKELSVYIKSYLKCLMKILKEEMSEEELAAFQTKTGTFVKMICDSFKDWDFYLSMDIDIFGPMNDIQLSCYNT</sequence>
<dbReference type="PANTHER" id="PTHR11991">
    <property type="entry name" value="TRANSLATIONALLY CONTROLLED TUMOR PROTEIN-RELATED"/>
    <property type="match status" value="1"/>
</dbReference>
<gene>
    <name evidence="3" type="ORF">KUTeg_018616</name>
</gene>
<comment type="caution">
    <text evidence="3">The sequence shown here is derived from an EMBL/GenBank/DDBJ whole genome shotgun (WGS) entry which is preliminary data.</text>
</comment>
<comment type="similarity">
    <text evidence="1">Belongs to the TCTP family.</text>
</comment>
<dbReference type="Gene3D" id="2.170.150.10">
    <property type="entry name" value="Metal Binding Protein, Guanine Nucleotide Exchange Factor, Chain A"/>
    <property type="match status" value="1"/>
</dbReference>
<feature type="domain" description="TCTP" evidence="2">
    <location>
        <begin position="1"/>
        <end position="153"/>
    </location>
</feature>
<protein>
    <recommendedName>
        <fullName evidence="2">TCTP domain-containing protein</fullName>
    </recommendedName>
</protein>
<evidence type="ECO:0000256" key="1">
    <source>
        <dbReference type="PROSITE-ProRule" id="PRU01133"/>
    </source>
</evidence>
<evidence type="ECO:0000313" key="4">
    <source>
        <dbReference type="Proteomes" id="UP001217089"/>
    </source>
</evidence>
<dbReference type="Proteomes" id="UP001217089">
    <property type="component" value="Unassembled WGS sequence"/>
</dbReference>
<proteinExistence type="inferred from homology"/>
<dbReference type="InterPro" id="IPR011057">
    <property type="entry name" value="Mss4-like_sf"/>
</dbReference>
<dbReference type="PROSITE" id="PS51797">
    <property type="entry name" value="TCTP_3"/>
    <property type="match status" value="1"/>
</dbReference>
<evidence type="ECO:0000313" key="3">
    <source>
        <dbReference type="EMBL" id="KAJ8303823.1"/>
    </source>
</evidence>
<dbReference type="InterPro" id="IPR034737">
    <property type="entry name" value="TCTP"/>
</dbReference>
<accession>A0ABQ9EKQ5</accession>
<reference evidence="3 4" key="1">
    <citation type="submission" date="2022-12" db="EMBL/GenBank/DDBJ databases">
        <title>Chromosome-level genome of Tegillarca granosa.</title>
        <authorList>
            <person name="Kim J."/>
        </authorList>
    </citation>
    <scope>NUCLEOTIDE SEQUENCE [LARGE SCALE GENOMIC DNA]</scope>
    <source>
        <strain evidence="3">Teg-2019</strain>
        <tissue evidence="3">Adductor muscle</tissue>
    </source>
</reference>
<dbReference type="Pfam" id="PF00838">
    <property type="entry name" value="TCTP"/>
    <property type="match status" value="1"/>
</dbReference>
<name>A0ABQ9EKQ5_TEGGR</name>
<dbReference type="EMBL" id="JARBDR010000904">
    <property type="protein sequence ID" value="KAJ8303823.1"/>
    <property type="molecule type" value="Genomic_DNA"/>
</dbReference>
<dbReference type="SUPFAM" id="SSF51316">
    <property type="entry name" value="Mss4-like"/>
    <property type="match status" value="1"/>
</dbReference>